<keyword evidence="6 8" id="KW-1133">Transmembrane helix</keyword>
<evidence type="ECO:0000313" key="10">
    <source>
        <dbReference type="EMBL" id="HDY58244.1"/>
    </source>
</evidence>
<evidence type="ECO:0000256" key="8">
    <source>
        <dbReference type="SAM" id="Phobius"/>
    </source>
</evidence>
<evidence type="ECO:0000256" key="5">
    <source>
        <dbReference type="ARBA" id="ARBA00022692"/>
    </source>
</evidence>
<proteinExistence type="predicted"/>
<evidence type="ECO:0000256" key="7">
    <source>
        <dbReference type="ARBA" id="ARBA00023136"/>
    </source>
</evidence>
<keyword evidence="3" id="KW-0328">Glycosyltransferase</keyword>
<feature type="domain" description="Glycosyltransferase RgtA/B/C/D-like" evidence="9">
    <location>
        <begin position="63"/>
        <end position="122"/>
    </location>
</feature>
<comment type="subcellular location">
    <subcellularLocation>
        <location evidence="1">Cell membrane</location>
        <topology evidence="1">Multi-pass membrane protein</topology>
    </subcellularLocation>
</comment>
<name>A0A7V1EH58_UNCW3</name>
<accession>A0A7V1EH58</accession>
<gene>
    <name evidence="10" type="ORF">ENP86_01625</name>
</gene>
<keyword evidence="2" id="KW-1003">Cell membrane</keyword>
<keyword evidence="5 8" id="KW-0812">Transmembrane</keyword>
<dbReference type="GO" id="GO:0009103">
    <property type="term" value="P:lipopolysaccharide biosynthetic process"/>
    <property type="evidence" value="ECO:0007669"/>
    <property type="project" value="UniProtKB-ARBA"/>
</dbReference>
<feature type="transmembrane region" description="Helical" evidence="8">
    <location>
        <begin position="90"/>
        <end position="108"/>
    </location>
</feature>
<organism evidence="10">
    <name type="scientific">candidate division WOR-3 bacterium</name>
    <dbReference type="NCBI Taxonomy" id="2052148"/>
    <lineage>
        <taxon>Bacteria</taxon>
        <taxon>Bacteria division WOR-3</taxon>
    </lineage>
</organism>
<keyword evidence="4" id="KW-0808">Transferase</keyword>
<evidence type="ECO:0000256" key="6">
    <source>
        <dbReference type="ARBA" id="ARBA00022989"/>
    </source>
</evidence>
<evidence type="ECO:0000256" key="4">
    <source>
        <dbReference type="ARBA" id="ARBA00022679"/>
    </source>
</evidence>
<reference evidence="10" key="1">
    <citation type="journal article" date="2020" name="mSystems">
        <title>Genome- and Community-Level Interaction Insights into Carbon Utilization and Element Cycling Functions of Hydrothermarchaeota in Hydrothermal Sediment.</title>
        <authorList>
            <person name="Zhou Z."/>
            <person name="Liu Y."/>
            <person name="Xu W."/>
            <person name="Pan J."/>
            <person name="Luo Z.H."/>
            <person name="Li M."/>
        </authorList>
    </citation>
    <scope>NUCLEOTIDE SEQUENCE [LARGE SCALE GENOMIC DNA]</scope>
    <source>
        <strain evidence="10">SpSt-258</strain>
    </source>
</reference>
<dbReference type="EMBL" id="DSKY01000003">
    <property type="protein sequence ID" value="HDY58244.1"/>
    <property type="molecule type" value="Genomic_DNA"/>
</dbReference>
<dbReference type="InterPro" id="IPR050297">
    <property type="entry name" value="LipidA_mod_glycosyltrf_83"/>
</dbReference>
<feature type="transmembrane region" description="Helical" evidence="8">
    <location>
        <begin position="7"/>
        <end position="23"/>
    </location>
</feature>
<dbReference type="PANTHER" id="PTHR33908:SF11">
    <property type="entry name" value="MEMBRANE PROTEIN"/>
    <property type="match status" value="1"/>
</dbReference>
<sequence length="125" mass="14776">MRLNKTIIPIVTIALFLRLFYFYQLKINNPIVDIPIVDSAEYVQVAEYILDKNFFGLPNSYYHPPFYYYFVALIMKIFNRSIDGIRIVQILLDIVNLLMIYSIGRRIFNNSVANIGAFFMQSIYR</sequence>
<dbReference type="Pfam" id="PF13231">
    <property type="entry name" value="PMT_2"/>
    <property type="match status" value="1"/>
</dbReference>
<evidence type="ECO:0000256" key="2">
    <source>
        <dbReference type="ARBA" id="ARBA00022475"/>
    </source>
</evidence>
<dbReference type="InterPro" id="IPR038731">
    <property type="entry name" value="RgtA/B/C-like"/>
</dbReference>
<dbReference type="AlphaFoldDB" id="A0A7V1EH58"/>
<dbReference type="GO" id="GO:0005886">
    <property type="term" value="C:plasma membrane"/>
    <property type="evidence" value="ECO:0007669"/>
    <property type="project" value="UniProtKB-SubCell"/>
</dbReference>
<evidence type="ECO:0000259" key="9">
    <source>
        <dbReference type="Pfam" id="PF13231"/>
    </source>
</evidence>
<dbReference type="PANTHER" id="PTHR33908">
    <property type="entry name" value="MANNOSYLTRANSFERASE YKCB-RELATED"/>
    <property type="match status" value="1"/>
</dbReference>
<comment type="caution">
    <text evidence="10">The sequence shown here is derived from an EMBL/GenBank/DDBJ whole genome shotgun (WGS) entry which is preliminary data.</text>
</comment>
<protein>
    <recommendedName>
        <fullName evidence="9">Glycosyltransferase RgtA/B/C/D-like domain-containing protein</fullName>
    </recommendedName>
</protein>
<evidence type="ECO:0000256" key="1">
    <source>
        <dbReference type="ARBA" id="ARBA00004651"/>
    </source>
</evidence>
<dbReference type="GO" id="GO:0016763">
    <property type="term" value="F:pentosyltransferase activity"/>
    <property type="evidence" value="ECO:0007669"/>
    <property type="project" value="TreeGrafter"/>
</dbReference>
<keyword evidence="7 8" id="KW-0472">Membrane</keyword>
<evidence type="ECO:0000256" key="3">
    <source>
        <dbReference type="ARBA" id="ARBA00022676"/>
    </source>
</evidence>